<sequence>MPGVTTSTTKELTPLCLWLYGCDARYRFTTVDIGAYGRESDGGIFKESIFGSMLLDQKLNLPPSTALPGTRTHVPHLIVADAAFPLHINLMRPFPGMYQTMIIAEYILL</sequence>
<dbReference type="Proteomes" id="UP001174136">
    <property type="component" value="Unassembled WGS sequence"/>
</dbReference>
<feature type="domain" description="DDE Tnp4" evidence="3">
    <location>
        <begin position="19"/>
        <end position="95"/>
    </location>
</feature>
<reference evidence="4" key="1">
    <citation type="journal article" date="2023" name="Front. Mar. Sci.">
        <title>A new Merluccius polli reference genome to investigate the effects of global change in West African waters.</title>
        <authorList>
            <person name="Mateo J.L."/>
            <person name="Blanco-Fernandez C."/>
            <person name="Garcia-Vazquez E."/>
            <person name="Machado-Schiaffino G."/>
        </authorList>
    </citation>
    <scope>NUCLEOTIDE SEQUENCE</scope>
    <source>
        <strain evidence="4">C29</strain>
        <tissue evidence="4">Fin</tissue>
    </source>
</reference>
<evidence type="ECO:0000256" key="1">
    <source>
        <dbReference type="ARBA" id="ARBA00001968"/>
    </source>
</evidence>
<gene>
    <name evidence="4" type="ORF">N1851_005231</name>
</gene>
<keyword evidence="2" id="KW-0479">Metal-binding</keyword>
<keyword evidence="5" id="KW-1185">Reference proteome</keyword>
<organism evidence="4 5">
    <name type="scientific">Merluccius polli</name>
    <name type="common">Benguela hake</name>
    <name type="synonym">Merluccius cadenati</name>
    <dbReference type="NCBI Taxonomy" id="89951"/>
    <lineage>
        <taxon>Eukaryota</taxon>
        <taxon>Metazoa</taxon>
        <taxon>Chordata</taxon>
        <taxon>Craniata</taxon>
        <taxon>Vertebrata</taxon>
        <taxon>Euteleostomi</taxon>
        <taxon>Actinopterygii</taxon>
        <taxon>Neopterygii</taxon>
        <taxon>Teleostei</taxon>
        <taxon>Neoteleostei</taxon>
        <taxon>Acanthomorphata</taxon>
        <taxon>Zeiogadaria</taxon>
        <taxon>Gadariae</taxon>
        <taxon>Gadiformes</taxon>
        <taxon>Gadoidei</taxon>
        <taxon>Merlucciidae</taxon>
        <taxon>Merluccius</taxon>
    </lineage>
</organism>
<evidence type="ECO:0000259" key="3">
    <source>
        <dbReference type="Pfam" id="PF13359"/>
    </source>
</evidence>
<proteinExistence type="predicted"/>
<dbReference type="EMBL" id="JAOPHQ010000867">
    <property type="protein sequence ID" value="KAK0153097.1"/>
    <property type="molecule type" value="Genomic_DNA"/>
</dbReference>
<comment type="caution">
    <text evidence="4">The sequence shown here is derived from an EMBL/GenBank/DDBJ whole genome shotgun (WGS) entry which is preliminary data.</text>
</comment>
<dbReference type="Pfam" id="PF13359">
    <property type="entry name" value="DDE_Tnp_4"/>
    <property type="match status" value="1"/>
</dbReference>
<evidence type="ECO:0000256" key="2">
    <source>
        <dbReference type="ARBA" id="ARBA00022723"/>
    </source>
</evidence>
<evidence type="ECO:0000313" key="4">
    <source>
        <dbReference type="EMBL" id="KAK0153097.1"/>
    </source>
</evidence>
<comment type="cofactor">
    <cofactor evidence="1">
        <name>a divalent metal cation</name>
        <dbReference type="ChEBI" id="CHEBI:60240"/>
    </cofactor>
</comment>
<name>A0AA47PBA1_MERPO</name>
<dbReference type="GO" id="GO:0046872">
    <property type="term" value="F:metal ion binding"/>
    <property type="evidence" value="ECO:0007669"/>
    <property type="project" value="UniProtKB-KW"/>
</dbReference>
<evidence type="ECO:0000313" key="5">
    <source>
        <dbReference type="Proteomes" id="UP001174136"/>
    </source>
</evidence>
<dbReference type="AlphaFoldDB" id="A0AA47PBA1"/>
<dbReference type="InterPro" id="IPR027806">
    <property type="entry name" value="HARBI1_dom"/>
</dbReference>
<protein>
    <recommendedName>
        <fullName evidence="3">DDE Tnp4 domain-containing protein</fullName>
    </recommendedName>
</protein>
<accession>A0AA47PBA1</accession>